<evidence type="ECO:0000313" key="2">
    <source>
        <dbReference type="EMBL" id="KAK8839958.1"/>
    </source>
</evidence>
<keyword evidence="3" id="KW-1185">Reference proteome</keyword>
<gene>
    <name evidence="2" type="ORF">M9Y10_031673</name>
</gene>
<dbReference type="EMBL" id="JAPFFF010000050">
    <property type="protein sequence ID" value="KAK8839958.1"/>
    <property type="molecule type" value="Genomic_DNA"/>
</dbReference>
<sequence length="78" mass="8793">MKVSESHPKSKEMNITITKNDKKAIKIETKEGPKQKTLTIQFKPKDNQSSPTQINVTTKTKPNIRPPPADPIKLKTNL</sequence>
<evidence type="ECO:0000256" key="1">
    <source>
        <dbReference type="SAM" id="MobiDB-lite"/>
    </source>
</evidence>
<name>A0ABR2H262_9EUKA</name>
<organism evidence="2 3">
    <name type="scientific">Tritrichomonas musculus</name>
    <dbReference type="NCBI Taxonomy" id="1915356"/>
    <lineage>
        <taxon>Eukaryota</taxon>
        <taxon>Metamonada</taxon>
        <taxon>Parabasalia</taxon>
        <taxon>Tritrichomonadida</taxon>
        <taxon>Tritrichomonadidae</taxon>
        <taxon>Tritrichomonas</taxon>
    </lineage>
</organism>
<reference evidence="2 3" key="1">
    <citation type="submission" date="2024-04" db="EMBL/GenBank/DDBJ databases">
        <title>Tritrichomonas musculus Genome.</title>
        <authorList>
            <person name="Alves-Ferreira E."/>
            <person name="Grigg M."/>
            <person name="Lorenzi H."/>
            <person name="Galac M."/>
        </authorList>
    </citation>
    <scope>NUCLEOTIDE SEQUENCE [LARGE SCALE GENOMIC DNA]</scope>
    <source>
        <strain evidence="2 3">EAF2021</strain>
    </source>
</reference>
<dbReference type="Proteomes" id="UP001470230">
    <property type="component" value="Unassembled WGS sequence"/>
</dbReference>
<accession>A0ABR2H262</accession>
<feature type="region of interest" description="Disordered" evidence="1">
    <location>
        <begin position="43"/>
        <end position="78"/>
    </location>
</feature>
<protein>
    <submittedName>
        <fullName evidence="2">Uncharacterized protein</fullName>
    </submittedName>
</protein>
<proteinExistence type="predicted"/>
<feature type="compositionally biased region" description="Polar residues" evidence="1">
    <location>
        <begin position="47"/>
        <end position="61"/>
    </location>
</feature>
<comment type="caution">
    <text evidence="2">The sequence shown here is derived from an EMBL/GenBank/DDBJ whole genome shotgun (WGS) entry which is preliminary data.</text>
</comment>
<evidence type="ECO:0000313" key="3">
    <source>
        <dbReference type="Proteomes" id="UP001470230"/>
    </source>
</evidence>